<accession>A0A9Q0UMJ6</accession>
<reference evidence="1" key="1">
    <citation type="submission" date="2022-11" db="EMBL/GenBank/DDBJ databases">
        <authorList>
            <person name="Hyden B.L."/>
            <person name="Feng K."/>
            <person name="Yates T."/>
            <person name="Jawdy S."/>
            <person name="Smart L.B."/>
            <person name="Muchero W."/>
        </authorList>
    </citation>
    <scope>NUCLEOTIDE SEQUENCE</scope>
    <source>
        <tissue evidence="1">Shoot tip</tissue>
    </source>
</reference>
<gene>
    <name evidence="1" type="ORF">OIU79_003653</name>
</gene>
<proteinExistence type="predicted"/>
<name>A0A9Q0UMJ6_SALPP</name>
<sequence length="97" mass="10846">MQTVNGNKMKGEKQRSRALSGQLQSIILLFQDLDMVASECKPSTNYLTSTEPCKTLQPKQSSNASILNLQLLPVLPKLFDIIKLLPKCFITHRNTVS</sequence>
<dbReference type="Proteomes" id="UP001151532">
    <property type="component" value="Chromosome 18"/>
</dbReference>
<keyword evidence="2" id="KW-1185">Reference proteome</keyword>
<dbReference type="AlphaFoldDB" id="A0A9Q0UMJ6"/>
<organism evidence="1 2">
    <name type="scientific">Salix purpurea</name>
    <name type="common">Purple osier willow</name>
    <dbReference type="NCBI Taxonomy" id="77065"/>
    <lineage>
        <taxon>Eukaryota</taxon>
        <taxon>Viridiplantae</taxon>
        <taxon>Streptophyta</taxon>
        <taxon>Embryophyta</taxon>
        <taxon>Tracheophyta</taxon>
        <taxon>Spermatophyta</taxon>
        <taxon>Magnoliopsida</taxon>
        <taxon>eudicotyledons</taxon>
        <taxon>Gunneridae</taxon>
        <taxon>Pentapetalae</taxon>
        <taxon>rosids</taxon>
        <taxon>fabids</taxon>
        <taxon>Malpighiales</taxon>
        <taxon>Salicaceae</taxon>
        <taxon>Saliceae</taxon>
        <taxon>Salix</taxon>
    </lineage>
</organism>
<comment type="caution">
    <text evidence="1">The sequence shown here is derived from an EMBL/GenBank/DDBJ whole genome shotgun (WGS) entry which is preliminary data.</text>
</comment>
<reference evidence="1" key="2">
    <citation type="journal article" date="2023" name="Int. J. Mol. Sci.">
        <title>De Novo Assembly and Annotation of 11 Diverse Shrub Willow (Salix) Genomes Reveals Novel Gene Organization in Sex-Linked Regions.</title>
        <authorList>
            <person name="Hyden B."/>
            <person name="Feng K."/>
            <person name="Yates T.B."/>
            <person name="Jawdy S."/>
            <person name="Cereghino C."/>
            <person name="Smart L.B."/>
            <person name="Muchero W."/>
        </authorList>
    </citation>
    <scope>NUCLEOTIDE SEQUENCE</scope>
    <source>
        <tissue evidence="1">Shoot tip</tissue>
    </source>
</reference>
<dbReference type="EMBL" id="JAPFFK010000012">
    <property type="protein sequence ID" value="KAJ6732610.1"/>
    <property type="molecule type" value="Genomic_DNA"/>
</dbReference>
<evidence type="ECO:0000313" key="2">
    <source>
        <dbReference type="Proteomes" id="UP001151532"/>
    </source>
</evidence>
<evidence type="ECO:0000313" key="1">
    <source>
        <dbReference type="EMBL" id="KAJ6732610.1"/>
    </source>
</evidence>
<protein>
    <submittedName>
        <fullName evidence="1">Uncharacterized protein</fullName>
    </submittedName>
</protein>